<organism evidence="2 3">
    <name type="scientific">Candidatus Microbacterium phytovorans</name>
    <dbReference type="NCBI Taxonomy" id="3121374"/>
    <lineage>
        <taxon>Bacteria</taxon>
        <taxon>Bacillati</taxon>
        <taxon>Actinomycetota</taxon>
        <taxon>Actinomycetes</taxon>
        <taxon>Micrococcales</taxon>
        <taxon>Microbacteriaceae</taxon>
        <taxon>Microbacterium</taxon>
    </lineage>
</organism>
<evidence type="ECO:0000313" key="2">
    <source>
        <dbReference type="EMBL" id="WEK13730.1"/>
    </source>
</evidence>
<evidence type="ECO:0000256" key="1">
    <source>
        <dbReference type="SAM" id="MobiDB-lite"/>
    </source>
</evidence>
<evidence type="ECO:0000313" key="3">
    <source>
        <dbReference type="Proteomes" id="UP001213972"/>
    </source>
</evidence>
<sequence length="263" mass="28283">MLAPGDRLPDPPDRTPDLADDFSGGISAERWVPHYLPQWTTPERSAARLRVVPRGVELRIEEDQPDWRTEDAPLRVSNLQTGAFSGPLGSAVGTHRHRPDGLSVRTPVGARLLFAPAAGRIDIVVSASRDLGCMTAAWLVGTEHRGPTEAGEICVFEIDAEAIGPTTQARAGVKAHGDERLVTDMAPVSVPVDASRRHTWTVIWGGGQTVIGCEGVVVRAIAQAPSYPLFLMLDLFEVAPPAGRYPKAAVFHEVRGWETVPAG</sequence>
<accession>A0AAJ6B361</accession>
<gene>
    <name evidence="2" type="ORF">P0Y48_00530</name>
</gene>
<name>A0AAJ6B361_9MICO</name>
<reference evidence="2" key="1">
    <citation type="submission" date="2023-03" db="EMBL/GenBank/DDBJ databases">
        <title>Andean soil-derived lignocellulolytic bacterial consortium as a source of novel taxa and putative plastic-active enzymes.</title>
        <authorList>
            <person name="Diaz-Garcia L."/>
            <person name="Chuvochina M."/>
            <person name="Feuerriegel G."/>
            <person name="Bunk B."/>
            <person name="Sproer C."/>
            <person name="Streit W.R."/>
            <person name="Rodriguez L.M."/>
            <person name="Overmann J."/>
            <person name="Jimenez D.J."/>
        </authorList>
    </citation>
    <scope>NUCLEOTIDE SEQUENCE</scope>
    <source>
        <strain evidence="2">MAG 4610</strain>
    </source>
</reference>
<evidence type="ECO:0008006" key="4">
    <source>
        <dbReference type="Google" id="ProtNLM"/>
    </source>
</evidence>
<dbReference type="InterPro" id="IPR013320">
    <property type="entry name" value="ConA-like_dom_sf"/>
</dbReference>
<dbReference type="EMBL" id="CP119321">
    <property type="protein sequence ID" value="WEK13730.1"/>
    <property type="molecule type" value="Genomic_DNA"/>
</dbReference>
<dbReference type="SUPFAM" id="SSF49899">
    <property type="entry name" value="Concanavalin A-like lectins/glucanases"/>
    <property type="match status" value="1"/>
</dbReference>
<feature type="region of interest" description="Disordered" evidence="1">
    <location>
        <begin position="1"/>
        <end position="22"/>
    </location>
</feature>
<feature type="compositionally biased region" description="Basic and acidic residues" evidence="1">
    <location>
        <begin position="7"/>
        <end position="17"/>
    </location>
</feature>
<proteinExistence type="predicted"/>
<dbReference type="AlphaFoldDB" id="A0AAJ6B361"/>
<dbReference type="Gene3D" id="2.60.120.200">
    <property type="match status" value="1"/>
</dbReference>
<protein>
    <recommendedName>
        <fullName evidence="4">GH16 domain-containing protein</fullName>
    </recommendedName>
</protein>
<dbReference type="Proteomes" id="UP001213972">
    <property type="component" value="Chromosome"/>
</dbReference>